<sequence>MSDISGFPPSASDYVLSEDMFTVDIQKATNPRDRAKRQRAVRKVVQAFNKAKLSLSLWSLSMLWNYLRTTDWVRSERDVNKHPDGKLLLHQDPSSRWPLAWYGLFFVIQATCHKTDQIDKIHREHASLWGCTYHENRPFYPDIYPENSKNSPPPASSEYSVAPSTLTLDSGYSQEPSRGRSPPRPRSKSPTPTLADYDIVDPLHLEEAMPPAAVNQQTRPARTSPEVPPAKVDRAVSPLLKKPTQTARTSPKASPRPSHAGPASSSSLLKHPEDPIHTDRGDDFNRFRA</sequence>
<name>A0A428QUH9_9HYPO</name>
<protein>
    <submittedName>
        <fullName evidence="2">Uncharacterized protein</fullName>
    </submittedName>
</protein>
<feature type="non-terminal residue" evidence="2">
    <location>
        <position position="289"/>
    </location>
</feature>
<comment type="caution">
    <text evidence="2">The sequence shown here is derived from an EMBL/GenBank/DDBJ whole genome shotgun (WGS) entry which is preliminary data.</text>
</comment>
<feature type="region of interest" description="Disordered" evidence="1">
    <location>
        <begin position="167"/>
        <end position="196"/>
    </location>
</feature>
<keyword evidence="3" id="KW-1185">Reference proteome</keyword>
<organism evidence="2 3">
    <name type="scientific">Fusarium duplospermum</name>
    <dbReference type="NCBI Taxonomy" id="1325734"/>
    <lineage>
        <taxon>Eukaryota</taxon>
        <taxon>Fungi</taxon>
        <taxon>Dikarya</taxon>
        <taxon>Ascomycota</taxon>
        <taxon>Pezizomycotina</taxon>
        <taxon>Sordariomycetes</taxon>
        <taxon>Hypocreomycetidae</taxon>
        <taxon>Hypocreales</taxon>
        <taxon>Nectriaceae</taxon>
        <taxon>Fusarium</taxon>
        <taxon>Fusarium solani species complex</taxon>
    </lineage>
</organism>
<dbReference type="OrthoDB" id="5048508at2759"/>
<dbReference type="EMBL" id="NKCI01000015">
    <property type="protein sequence ID" value="RSL69024.1"/>
    <property type="molecule type" value="Genomic_DNA"/>
</dbReference>
<feature type="region of interest" description="Disordered" evidence="1">
    <location>
        <begin position="212"/>
        <end position="289"/>
    </location>
</feature>
<evidence type="ECO:0000256" key="1">
    <source>
        <dbReference type="SAM" id="MobiDB-lite"/>
    </source>
</evidence>
<proteinExistence type="predicted"/>
<dbReference type="AlphaFoldDB" id="A0A428QUH9"/>
<evidence type="ECO:0000313" key="3">
    <source>
        <dbReference type="Proteomes" id="UP000288168"/>
    </source>
</evidence>
<feature type="compositionally biased region" description="Polar residues" evidence="1">
    <location>
        <begin position="243"/>
        <end position="252"/>
    </location>
</feature>
<gene>
    <name evidence="2" type="ORF">CEP54_002480</name>
</gene>
<dbReference type="Proteomes" id="UP000288168">
    <property type="component" value="Unassembled WGS sequence"/>
</dbReference>
<evidence type="ECO:0000313" key="2">
    <source>
        <dbReference type="EMBL" id="RSL69024.1"/>
    </source>
</evidence>
<reference evidence="2 3" key="1">
    <citation type="submission" date="2017-06" db="EMBL/GenBank/DDBJ databases">
        <title>Comparative genomic analysis of Ambrosia Fusariam Clade fungi.</title>
        <authorList>
            <person name="Stajich J.E."/>
            <person name="Carrillo J."/>
            <person name="Kijimoto T."/>
            <person name="Eskalen A."/>
            <person name="O'Donnell K."/>
            <person name="Kasson M."/>
        </authorList>
    </citation>
    <scope>NUCLEOTIDE SEQUENCE [LARGE SCALE GENOMIC DNA]</scope>
    <source>
        <strain evidence="2 3">NRRL62584</strain>
    </source>
</reference>
<accession>A0A428QUH9</accession>
<feature type="compositionally biased region" description="Basic and acidic residues" evidence="1">
    <location>
        <begin position="270"/>
        <end position="289"/>
    </location>
</feature>